<dbReference type="Gene3D" id="3.40.630.30">
    <property type="match status" value="1"/>
</dbReference>
<proteinExistence type="predicted"/>
<dbReference type="InterPro" id="IPR000182">
    <property type="entry name" value="GNAT_dom"/>
</dbReference>
<dbReference type="GO" id="GO:0016747">
    <property type="term" value="F:acyltransferase activity, transferring groups other than amino-acyl groups"/>
    <property type="evidence" value="ECO:0007669"/>
    <property type="project" value="InterPro"/>
</dbReference>
<name>A0A176RYF8_9GAMM</name>
<accession>A0A176RYF8</accession>
<organism evidence="2 3">
    <name type="scientific">Candidatus Thiomargarita nelsonii</name>
    <dbReference type="NCBI Taxonomy" id="1003181"/>
    <lineage>
        <taxon>Bacteria</taxon>
        <taxon>Pseudomonadati</taxon>
        <taxon>Pseudomonadota</taxon>
        <taxon>Gammaproteobacteria</taxon>
        <taxon>Thiotrichales</taxon>
        <taxon>Thiotrichaceae</taxon>
        <taxon>Thiomargarita</taxon>
    </lineage>
</organism>
<evidence type="ECO:0000313" key="3">
    <source>
        <dbReference type="Proteomes" id="UP000076962"/>
    </source>
</evidence>
<evidence type="ECO:0000313" key="2">
    <source>
        <dbReference type="EMBL" id="OAD20822.1"/>
    </source>
</evidence>
<comment type="caution">
    <text evidence="2">The sequence shown here is derived from an EMBL/GenBank/DDBJ whole genome shotgun (WGS) entry which is preliminary data.</text>
</comment>
<keyword evidence="3" id="KW-1185">Reference proteome</keyword>
<reference evidence="2 3" key="1">
    <citation type="submission" date="2016-05" db="EMBL/GenBank/DDBJ databases">
        <title>Single-cell genome of chain-forming Candidatus Thiomargarita nelsonii and comparison to other large sulfur-oxidizing bacteria.</title>
        <authorList>
            <person name="Winkel M."/>
            <person name="Salman V."/>
            <person name="Woyke T."/>
            <person name="Schulz-Vogt H."/>
            <person name="Richter M."/>
            <person name="Flood B."/>
            <person name="Bailey J."/>
            <person name="Amann R."/>
            <person name="Mussmann M."/>
        </authorList>
    </citation>
    <scope>NUCLEOTIDE SEQUENCE [LARGE SCALE GENOMIC DNA]</scope>
    <source>
        <strain evidence="2 3">THI036</strain>
    </source>
</reference>
<dbReference type="InterPro" id="IPR016181">
    <property type="entry name" value="Acyl_CoA_acyltransferase"/>
</dbReference>
<dbReference type="Proteomes" id="UP000076962">
    <property type="component" value="Unassembled WGS sequence"/>
</dbReference>
<dbReference type="PANTHER" id="PTHR43415">
    <property type="entry name" value="SPERMIDINE N(1)-ACETYLTRANSFERASE"/>
    <property type="match status" value="1"/>
</dbReference>
<protein>
    <submittedName>
        <fullName evidence="2">Acetyltransferase, GNAT</fullName>
    </submittedName>
</protein>
<dbReference type="PANTHER" id="PTHR43415:SF3">
    <property type="entry name" value="GNAT-FAMILY ACETYLTRANSFERASE"/>
    <property type="match status" value="1"/>
</dbReference>
<sequence>MNDTSTPLFVGKYVSLRHIAPSDAPLYHIWLQNPNFLAYKPYLKRLCPTAVQLAVHLAMQAQSNPRTEFEVLVIQQKKPIGIIGLSSIDEFNQKAEFSAGFISGYGTRCIWEAIHASIALSFAHFKLHKLICYVTDHNHQALKIMQRYGFIHEGYFKEEILIDDNQRVDLHRFALMHRDWQQHPLHQRFKR</sequence>
<dbReference type="SUPFAM" id="SSF55729">
    <property type="entry name" value="Acyl-CoA N-acyltransferases (Nat)"/>
    <property type="match status" value="1"/>
</dbReference>
<keyword evidence="2" id="KW-0808">Transferase</keyword>
<dbReference type="AlphaFoldDB" id="A0A176RYF8"/>
<evidence type="ECO:0000259" key="1">
    <source>
        <dbReference type="Pfam" id="PF13302"/>
    </source>
</evidence>
<feature type="domain" description="N-acetyltransferase" evidence="1">
    <location>
        <begin position="16"/>
        <end position="150"/>
    </location>
</feature>
<feature type="non-terminal residue" evidence="2">
    <location>
        <position position="191"/>
    </location>
</feature>
<dbReference type="Pfam" id="PF13302">
    <property type="entry name" value="Acetyltransf_3"/>
    <property type="match status" value="1"/>
</dbReference>
<gene>
    <name evidence="2" type="ORF">THIOM_003449</name>
</gene>
<dbReference type="EMBL" id="LUTY01002083">
    <property type="protein sequence ID" value="OAD20822.1"/>
    <property type="molecule type" value="Genomic_DNA"/>
</dbReference>